<dbReference type="EMBL" id="KQ459606">
    <property type="protein sequence ID" value="KPI91427.1"/>
    <property type="molecule type" value="Genomic_DNA"/>
</dbReference>
<dbReference type="Proteomes" id="UP000053268">
    <property type="component" value="Unassembled WGS sequence"/>
</dbReference>
<organism evidence="1 2">
    <name type="scientific">Papilio xuthus</name>
    <name type="common">Asian swallowtail butterfly</name>
    <dbReference type="NCBI Taxonomy" id="66420"/>
    <lineage>
        <taxon>Eukaryota</taxon>
        <taxon>Metazoa</taxon>
        <taxon>Ecdysozoa</taxon>
        <taxon>Arthropoda</taxon>
        <taxon>Hexapoda</taxon>
        <taxon>Insecta</taxon>
        <taxon>Pterygota</taxon>
        <taxon>Neoptera</taxon>
        <taxon>Endopterygota</taxon>
        <taxon>Lepidoptera</taxon>
        <taxon>Glossata</taxon>
        <taxon>Ditrysia</taxon>
        <taxon>Papilionoidea</taxon>
        <taxon>Papilionidae</taxon>
        <taxon>Papilioninae</taxon>
        <taxon>Papilio</taxon>
    </lineage>
</organism>
<reference evidence="1 2" key="1">
    <citation type="journal article" date="2015" name="Nat. Commun.">
        <title>Outbred genome sequencing and CRISPR/Cas9 gene editing in butterflies.</title>
        <authorList>
            <person name="Li X."/>
            <person name="Fan D."/>
            <person name="Zhang W."/>
            <person name="Liu G."/>
            <person name="Zhang L."/>
            <person name="Zhao L."/>
            <person name="Fang X."/>
            <person name="Chen L."/>
            <person name="Dong Y."/>
            <person name="Chen Y."/>
            <person name="Ding Y."/>
            <person name="Zhao R."/>
            <person name="Feng M."/>
            <person name="Zhu Y."/>
            <person name="Feng Y."/>
            <person name="Jiang X."/>
            <person name="Zhu D."/>
            <person name="Xiang H."/>
            <person name="Feng X."/>
            <person name="Li S."/>
            <person name="Wang J."/>
            <person name="Zhang G."/>
            <person name="Kronforst M.R."/>
            <person name="Wang W."/>
        </authorList>
    </citation>
    <scope>NUCLEOTIDE SEQUENCE [LARGE SCALE GENOMIC DNA]</scope>
    <source>
        <strain evidence="1">Ya'a_city_454_Px</strain>
        <tissue evidence="1">Whole body</tissue>
    </source>
</reference>
<accession>A0A194PDU0</accession>
<proteinExistence type="predicted"/>
<sequence>MRKKGVDSDMTADRDVWRSSTYCADKGRYSHPCSSEWGGKLVSGVRLLRPGSDLGSSVIVLLRDDPYPPGRRNAWVLPSLGNADFGPPTSSVVQFAHLVVQPDVMPLVHSPTSPPVVPGAVIRPQSFAPCPRVSWESSTPLGSASRPALSARVGLILGEDSPPRAGSNDTKHGHTMANAVGATAF</sequence>
<name>A0A194PDU0_PAPXU</name>
<keyword evidence="2" id="KW-1185">Reference proteome</keyword>
<protein>
    <submittedName>
        <fullName evidence="1">Uncharacterized protein</fullName>
    </submittedName>
</protein>
<evidence type="ECO:0000313" key="1">
    <source>
        <dbReference type="EMBL" id="KPI91427.1"/>
    </source>
</evidence>
<evidence type="ECO:0000313" key="2">
    <source>
        <dbReference type="Proteomes" id="UP000053268"/>
    </source>
</evidence>
<dbReference type="AlphaFoldDB" id="A0A194PDU0"/>
<gene>
    <name evidence="1" type="ORF">RR46_14931</name>
</gene>